<dbReference type="InterPro" id="IPR011032">
    <property type="entry name" value="GroES-like_sf"/>
</dbReference>
<dbReference type="RefSeq" id="XP_047837064.1">
    <property type="nucleotide sequence ID" value="XM_047981106.1"/>
</dbReference>
<dbReference type="Pfam" id="PF08240">
    <property type="entry name" value="ADH_N"/>
    <property type="match status" value="1"/>
</dbReference>
<dbReference type="InterPro" id="IPR052733">
    <property type="entry name" value="Chloroplast_QOR"/>
</dbReference>
<evidence type="ECO:0000259" key="1">
    <source>
        <dbReference type="Pfam" id="PF08240"/>
    </source>
</evidence>
<dbReference type="PANTHER" id="PTHR44013:SF1">
    <property type="entry name" value="ZINC-TYPE ALCOHOL DEHYDROGENASE-LIKE PROTEIN C16A3.02C"/>
    <property type="match status" value="1"/>
</dbReference>
<proteinExistence type="predicted"/>
<reference evidence="2" key="1">
    <citation type="submission" date="2021-11" db="EMBL/GenBank/DDBJ databases">
        <title>Purpureocillium_takamizusanense_genome.</title>
        <authorList>
            <person name="Nguyen N.-H."/>
        </authorList>
    </citation>
    <scope>NUCLEOTIDE SEQUENCE</scope>
    <source>
        <strain evidence="2">PT3</strain>
    </source>
</reference>
<dbReference type="GeneID" id="72062278"/>
<accession>A0A9Q8Q4J9</accession>
<dbReference type="Gene3D" id="3.40.50.720">
    <property type="entry name" value="NAD(P)-binding Rossmann-like Domain"/>
    <property type="match status" value="1"/>
</dbReference>
<feature type="domain" description="Alcohol dehydrogenase-like N-terminal" evidence="1">
    <location>
        <begin position="13"/>
        <end position="102"/>
    </location>
</feature>
<dbReference type="AlphaFoldDB" id="A0A9Q8Q4J9"/>
<dbReference type="EMBL" id="CP086354">
    <property type="protein sequence ID" value="UNI13583.1"/>
    <property type="molecule type" value="Genomic_DNA"/>
</dbReference>
<dbReference type="KEGG" id="ptkz:JDV02_000312"/>
<gene>
    <name evidence="2" type="ORF">JDV02_000312</name>
</gene>
<evidence type="ECO:0000313" key="3">
    <source>
        <dbReference type="Proteomes" id="UP000829364"/>
    </source>
</evidence>
<organism evidence="2 3">
    <name type="scientific">Purpureocillium takamizusanense</name>
    <dbReference type="NCBI Taxonomy" id="2060973"/>
    <lineage>
        <taxon>Eukaryota</taxon>
        <taxon>Fungi</taxon>
        <taxon>Dikarya</taxon>
        <taxon>Ascomycota</taxon>
        <taxon>Pezizomycotina</taxon>
        <taxon>Sordariomycetes</taxon>
        <taxon>Hypocreomycetidae</taxon>
        <taxon>Hypocreales</taxon>
        <taxon>Ophiocordycipitaceae</taxon>
        <taxon>Purpureocillium</taxon>
    </lineage>
</organism>
<name>A0A9Q8Q4J9_9HYPO</name>
<dbReference type="SUPFAM" id="SSF50129">
    <property type="entry name" value="GroES-like"/>
    <property type="match status" value="1"/>
</dbReference>
<protein>
    <submittedName>
        <fullName evidence="2">NADPH:quinone reductase</fullName>
        <ecNumber evidence="2">1.6.5.5</ecNumber>
    </submittedName>
</protein>
<dbReference type="PANTHER" id="PTHR44013">
    <property type="entry name" value="ZINC-TYPE ALCOHOL DEHYDROGENASE-LIKE PROTEIN C16A3.02C"/>
    <property type="match status" value="1"/>
</dbReference>
<sequence length="225" mass="23922">MRPTIHGRLPRRRAAGLNPADYKVAEAGMLARLLAPFPKTPGMDLCARVVAVQQHPSPQGDEAAADVKPGDAVLGRLDPTKRAGSLAEYALLKPDEYAKLPEQTTAAAAGTMDSDTPLLRAASASFLKPAAPYVFVGGEVSLASTANMANALLRPAFLGGGRNRVVPYLTRNSHEDLAQTAAWIADGKLRTVVDSEYRFEDAPKAYERVKRGPSAGKVIVVVHEA</sequence>
<keyword evidence="2" id="KW-0560">Oxidoreductase</keyword>
<evidence type="ECO:0000313" key="2">
    <source>
        <dbReference type="EMBL" id="UNI13583.1"/>
    </source>
</evidence>
<keyword evidence="3" id="KW-1185">Reference proteome</keyword>
<dbReference type="EC" id="1.6.5.5" evidence="2"/>
<dbReference type="Gene3D" id="3.90.180.10">
    <property type="entry name" value="Medium-chain alcohol dehydrogenases, catalytic domain"/>
    <property type="match status" value="2"/>
</dbReference>
<dbReference type="GO" id="GO:0003960">
    <property type="term" value="F:quinone reductase (NADPH) activity"/>
    <property type="evidence" value="ECO:0007669"/>
    <property type="project" value="UniProtKB-EC"/>
</dbReference>
<dbReference type="OrthoDB" id="4924553at2759"/>
<dbReference type="InterPro" id="IPR013154">
    <property type="entry name" value="ADH-like_N"/>
</dbReference>
<dbReference type="Proteomes" id="UP000829364">
    <property type="component" value="Chromosome 1"/>
</dbReference>
<dbReference type="Pfam" id="PF13602">
    <property type="entry name" value="ADH_zinc_N_2"/>
    <property type="match status" value="1"/>
</dbReference>